<dbReference type="RefSeq" id="WP_321169800.1">
    <property type="nucleotide sequence ID" value="NZ_BAAADX010000009.1"/>
</dbReference>
<evidence type="ECO:0000313" key="3">
    <source>
        <dbReference type="EMBL" id="MBP1902850.1"/>
    </source>
</evidence>
<dbReference type="Gene3D" id="3.40.720.10">
    <property type="entry name" value="Alkaline Phosphatase, subunit A"/>
    <property type="match status" value="1"/>
</dbReference>
<evidence type="ECO:0000259" key="2">
    <source>
        <dbReference type="Pfam" id="PF00884"/>
    </source>
</evidence>
<organism evidence="3 4">
    <name type="scientific">Halorubrum trapanicum</name>
    <dbReference type="NCBI Taxonomy" id="29284"/>
    <lineage>
        <taxon>Archaea</taxon>
        <taxon>Methanobacteriati</taxon>
        <taxon>Methanobacteriota</taxon>
        <taxon>Stenosarchaea group</taxon>
        <taxon>Halobacteria</taxon>
        <taxon>Halobacteriales</taxon>
        <taxon>Haloferacaceae</taxon>
        <taxon>Halorubrum</taxon>
    </lineage>
</organism>
<dbReference type="SUPFAM" id="SSF53649">
    <property type="entry name" value="Alkaline phosphatase-like"/>
    <property type="match status" value="1"/>
</dbReference>
<dbReference type="Pfam" id="PF00884">
    <property type="entry name" value="Sulfatase"/>
    <property type="match status" value="1"/>
</dbReference>
<name>A0A8J7UPI2_9EURY</name>
<dbReference type="PANTHER" id="PTHR42693">
    <property type="entry name" value="ARYLSULFATASE FAMILY MEMBER"/>
    <property type="match status" value="1"/>
</dbReference>
<reference evidence="3 4" key="1">
    <citation type="submission" date="2021-03" db="EMBL/GenBank/DDBJ databases">
        <title>Genomic Encyclopedia of Type Strains, Phase IV (KMG-IV): sequencing the most valuable type-strain genomes for metagenomic binning, comparative biology and taxonomic classification.</title>
        <authorList>
            <person name="Goeker M."/>
        </authorList>
    </citation>
    <scope>NUCLEOTIDE SEQUENCE [LARGE SCALE GENOMIC DNA]</scope>
    <source>
        <strain evidence="3 4">DSM 12287</strain>
    </source>
</reference>
<protein>
    <submittedName>
        <fullName evidence="3">Arylsulfatase A-like enzyme</fullName>
    </submittedName>
</protein>
<accession>A0A8J7UPI2</accession>
<proteinExistence type="inferred from homology"/>
<dbReference type="EMBL" id="JAGGKE010000012">
    <property type="protein sequence ID" value="MBP1902850.1"/>
    <property type="molecule type" value="Genomic_DNA"/>
</dbReference>
<sequence>MASDQRNLVMVTVDSLRADHCGFVNAESDLTPAIDKLADEGVSFTQAVAPGPRTPSSVPVFFTGEFMTDDESWTMADWQGRQARIGEHMRRFTHLSERLQRQGYETAAFTANPWTTRESSFDLGFDEFTEISADSPDVSAKHLSDSTLFKLADTGIEGLPGDPFGWSSKKEWFSQWPGSFDLVEEAISELPEPFFLWVFILDSHQPYITPRRYREESAAWEMYYAILRYWQGETADEELPERARELIGGAYRDAVRSVDAFVDAIHEATRDRDPITVFTSDHGEAIGEHGNFGHEQTLFEENLRVPLFVHGLDASETVDEQFPLRGVPELLLDLSQTDEFDPRDHTQRFAISKTENNRTRSVRTPRWKLVSDVETGTERLYDLVADPDETTDVRAEYPEVGSLFAELLERHETTQAEKATIEEATSDLLAAEGSL</sequence>
<evidence type="ECO:0000313" key="4">
    <source>
        <dbReference type="Proteomes" id="UP000770586"/>
    </source>
</evidence>
<dbReference type="Proteomes" id="UP000770586">
    <property type="component" value="Unassembled WGS sequence"/>
</dbReference>
<dbReference type="PANTHER" id="PTHR42693:SF33">
    <property type="entry name" value="ARYLSULFATASE"/>
    <property type="match status" value="1"/>
</dbReference>
<keyword evidence="4" id="KW-1185">Reference proteome</keyword>
<gene>
    <name evidence="3" type="ORF">J2744_002552</name>
</gene>
<comment type="caution">
    <text evidence="3">The sequence shown here is derived from an EMBL/GenBank/DDBJ whole genome shotgun (WGS) entry which is preliminary data.</text>
</comment>
<dbReference type="InterPro" id="IPR017850">
    <property type="entry name" value="Alkaline_phosphatase_core_sf"/>
</dbReference>
<feature type="domain" description="Sulfatase N-terminal" evidence="2">
    <location>
        <begin position="6"/>
        <end position="317"/>
    </location>
</feature>
<dbReference type="Gene3D" id="3.30.1120.10">
    <property type="match status" value="1"/>
</dbReference>
<dbReference type="GO" id="GO:0004065">
    <property type="term" value="F:arylsulfatase activity"/>
    <property type="evidence" value="ECO:0007669"/>
    <property type="project" value="TreeGrafter"/>
</dbReference>
<dbReference type="AlphaFoldDB" id="A0A8J7UPI2"/>
<dbReference type="InterPro" id="IPR000917">
    <property type="entry name" value="Sulfatase_N"/>
</dbReference>
<comment type="similarity">
    <text evidence="1">Belongs to the sulfatase family.</text>
</comment>
<evidence type="ECO:0000256" key="1">
    <source>
        <dbReference type="ARBA" id="ARBA00008779"/>
    </source>
</evidence>
<dbReference type="InterPro" id="IPR050738">
    <property type="entry name" value="Sulfatase"/>
</dbReference>